<evidence type="ECO:0000256" key="4">
    <source>
        <dbReference type="ARBA" id="ARBA00022723"/>
    </source>
</evidence>
<dbReference type="InterPro" id="IPR037062">
    <property type="entry name" value="Malic_N_dom_sf"/>
</dbReference>
<evidence type="ECO:0000256" key="1">
    <source>
        <dbReference type="ARBA" id="ARBA00001936"/>
    </source>
</evidence>
<feature type="domain" description="Malic enzyme NAD-binding" evidence="6">
    <location>
        <begin position="263"/>
        <end position="516"/>
    </location>
</feature>
<dbReference type="InterPro" id="IPR012302">
    <property type="entry name" value="Malic_NAD-bd"/>
</dbReference>
<dbReference type="PANTHER" id="PTHR23406:SF70">
    <property type="entry name" value="NADP-DEPENDENT MALIC ENZYME 2"/>
    <property type="match status" value="1"/>
</dbReference>
<evidence type="ECO:0000256" key="5">
    <source>
        <dbReference type="RuleBase" id="RU003426"/>
    </source>
</evidence>
<dbReference type="InterPro" id="IPR012301">
    <property type="entry name" value="Malic_N_dom"/>
</dbReference>
<dbReference type="SMART" id="SM01274">
    <property type="entry name" value="malic"/>
    <property type="match status" value="1"/>
</dbReference>
<dbReference type="InterPro" id="IPR036291">
    <property type="entry name" value="NAD(P)-bd_dom_sf"/>
</dbReference>
<dbReference type="Proteomes" id="UP000823674">
    <property type="component" value="Chromosome A02"/>
</dbReference>
<comment type="caution">
    <text evidence="8">The sequence shown here is derived from an EMBL/GenBank/DDBJ whole genome shotgun (WGS) entry which is preliminary data.</text>
</comment>
<comment type="similarity">
    <text evidence="3 5">Belongs to the malic enzymes family.</text>
</comment>
<protein>
    <recommendedName>
        <fullName evidence="5">Malic enzyme</fullName>
    </recommendedName>
</protein>
<dbReference type="Pfam" id="PF03949">
    <property type="entry name" value="Malic_M"/>
    <property type="match status" value="1"/>
</dbReference>
<dbReference type="NCBIfam" id="NF010052">
    <property type="entry name" value="PRK13529.1"/>
    <property type="match status" value="1"/>
</dbReference>
<feature type="domain" description="Malic enzyme N-terminal" evidence="7">
    <location>
        <begin position="113"/>
        <end position="253"/>
    </location>
</feature>
<comment type="cofactor">
    <cofactor evidence="1">
        <name>Mn(2+)</name>
        <dbReference type="ChEBI" id="CHEBI:29035"/>
    </cofactor>
</comment>
<dbReference type="InterPro" id="IPR015884">
    <property type="entry name" value="Malic_enzyme_CS"/>
</dbReference>
<dbReference type="InterPro" id="IPR001891">
    <property type="entry name" value="Malic_OxRdtase"/>
</dbReference>
<dbReference type="EMBL" id="JADBGQ010000002">
    <property type="protein sequence ID" value="KAG5408342.1"/>
    <property type="molecule type" value="Genomic_DNA"/>
</dbReference>
<evidence type="ECO:0000259" key="6">
    <source>
        <dbReference type="SMART" id="SM00919"/>
    </source>
</evidence>
<evidence type="ECO:0000313" key="9">
    <source>
        <dbReference type="Proteomes" id="UP000823674"/>
    </source>
</evidence>
<dbReference type="SUPFAM" id="SSF51735">
    <property type="entry name" value="NAD(P)-binding Rossmann-fold domains"/>
    <property type="match status" value="1"/>
</dbReference>
<evidence type="ECO:0000259" key="7">
    <source>
        <dbReference type="SMART" id="SM01274"/>
    </source>
</evidence>
<accession>A0ABQ7NBQ7</accession>
<dbReference type="PANTHER" id="PTHR23406">
    <property type="entry name" value="MALIC ENZYME-RELATED"/>
    <property type="match status" value="1"/>
</dbReference>
<dbReference type="PIRSF" id="PIRSF000106">
    <property type="entry name" value="ME"/>
    <property type="match status" value="1"/>
</dbReference>
<dbReference type="InterPro" id="IPR046346">
    <property type="entry name" value="Aminoacid_DH-like_N_sf"/>
</dbReference>
<keyword evidence="9" id="KW-1185">Reference proteome</keyword>
<dbReference type="SUPFAM" id="SSF53223">
    <property type="entry name" value="Aminoacid dehydrogenase-like, N-terminal domain"/>
    <property type="match status" value="1"/>
</dbReference>
<dbReference type="PROSITE" id="PS00331">
    <property type="entry name" value="MALIC_ENZYMES"/>
    <property type="match status" value="1"/>
</dbReference>
<sequence length="547" mass="60400">MGSTPAEVPCDVVSDNRSGLGGGISDVYGEDLATLDQLVTPWVSSVASGYSLMRDPRYNKGLAFTDKERDAHYLTGLLPPVVLSQEVQERKLMHNLRQYTVPLQRYMALMDLQERNERLFYKLLIDNVEELLPVVYTPTVGEACQKYGSIFRKPQGLYISLKEKGRILEVLKNWPQRGIQCLPITIDVGTNNEKLLNDEFYIGLKQRRATGQEYAEFLHEFMCAVKQNYGEKVLVQFEDFANHNAFDLLSKYSTSHLVFNDDIQGTASVVLAGLIAAQKVLGKSLADHTFLFLGAGEAGTGIAELIALKISKETGAPIDETRKKIWLVDSKGLIVSSRKESLQHFKQPWAHEHEPVKNLIGAVNAIKPTVLIGTSGVGQTFTQEVVEAMATNNETPLILALSNPTSQAECTAEQAYTWTKGRAIFGSGSPFDPVEYDGKTYFPGQANNCYIFPGLGLGLIMSGAIRVRDDMLLAASEALAAQVTEENFANGLIYPPFSNIREISANIAASVAAKTYELGLASNLPRPKDLVKFAESCMYSPVYRNYR</sequence>
<reference evidence="8 9" key="1">
    <citation type="submission" date="2021-03" db="EMBL/GenBank/DDBJ databases">
        <authorList>
            <person name="King G.J."/>
            <person name="Bancroft I."/>
            <person name="Baten A."/>
            <person name="Bloomfield J."/>
            <person name="Borpatragohain P."/>
            <person name="He Z."/>
            <person name="Irish N."/>
            <person name="Irwin J."/>
            <person name="Liu K."/>
            <person name="Mauleon R.P."/>
            <person name="Moore J."/>
            <person name="Morris R."/>
            <person name="Ostergaard L."/>
            <person name="Wang B."/>
            <person name="Wells R."/>
        </authorList>
    </citation>
    <scope>NUCLEOTIDE SEQUENCE [LARGE SCALE GENOMIC DNA]</scope>
    <source>
        <strain evidence="8">R-o-18</strain>
        <tissue evidence="8">Leaf</tissue>
    </source>
</reference>
<dbReference type="CDD" id="cd05312">
    <property type="entry name" value="NAD_bind_1_malic_enz"/>
    <property type="match status" value="1"/>
</dbReference>
<dbReference type="Gene3D" id="3.40.50.10380">
    <property type="entry name" value="Malic enzyme, N-terminal domain"/>
    <property type="match status" value="2"/>
</dbReference>
<keyword evidence="5" id="KW-0560">Oxidoreductase</keyword>
<keyword evidence="4 5" id="KW-0479">Metal-binding</keyword>
<dbReference type="Pfam" id="PF00390">
    <property type="entry name" value="malic"/>
    <property type="match status" value="1"/>
</dbReference>
<comment type="cofactor">
    <cofactor evidence="2">
        <name>Mg(2+)</name>
        <dbReference type="ChEBI" id="CHEBI:18420"/>
    </cofactor>
</comment>
<gene>
    <name evidence="8" type="primary">A02p004660.1_BraROA</name>
    <name evidence="8" type="ORF">IGI04_004661</name>
</gene>
<evidence type="ECO:0000256" key="2">
    <source>
        <dbReference type="ARBA" id="ARBA00001946"/>
    </source>
</evidence>
<evidence type="ECO:0000313" key="8">
    <source>
        <dbReference type="EMBL" id="KAG5408342.1"/>
    </source>
</evidence>
<dbReference type="SMART" id="SM00919">
    <property type="entry name" value="Malic_M"/>
    <property type="match status" value="1"/>
</dbReference>
<dbReference type="Gene3D" id="3.40.50.720">
    <property type="entry name" value="NAD(P)-binding Rossmann-like Domain"/>
    <property type="match status" value="1"/>
</dbReference>
<evidence type="ECO:0000256" key="3">
    <source>
        <dbReference type="ARBA" id="ARBA00008785"/>
    </source>
</evidence>
<organism evidence="8 9">
    <name type="scientific">Brassica rapa subsp. trilocularis</name>
    <dbReference type="NCBI Taxonomy" id="1813537"/>
    <lineage>
        <taxon>Eukaryota</taxon>
        <taxon>Viridiplantae</taxon>
        <taxon>Streptophyta</taxon>
        <taxon>Embryophyta</taxon>
        <taxon>Tracheophyta</taxon>
        <taxon>Spermatophyta</taxon>
        <taxon>Magnoliopsida</taxon>
        <taxon>eudicotyledons</taxon>
        <taxon>Gunneridae</taxon>
        <taxon>Pentapetalae</taxon>
        <taxon>rosids</taxon>
        <taxon>malvids</taxon>
        <taxon>Brassicales</taxon>
        <taxon>Brassicaceae</taxon>
        <taxon>Brassiceae</taxon>
        <taxon>Brassica</taxon>
    </lineage>
</organism>
<proteinExistence type="inferred from homology"/>
<name>A0ABQ7NBQ7_BRACM</name>